<sequence length="75" mass="8505">MDVFLVALVLFAVMAFGAGNSKREDQADSSNVSSESEVHPVTRKHSDQFCNPWVEHITQRDLTFPLDQRVIDDEQ</sequence>
<evidence type="ECO:0000313" key="3">
    <source>
        <dbReference type="Proteomes" id="UP000019205"/>
    </source>
</evidence>
<reference evidence="2 3" key="1">
    <citation type="journal article" date="2007" name="Proc. Natl. Acad. Sci. U.S.A.">
        <title>Characterization of a marine gammaproteobacterium capable of aerobic anoxygenic photosynthesis.</title>
        <authorList>
            <person name="Fuchs B.M."/>
            <person name="Spring S."/>
            <person name="Teeling H."/>
            <person name="Quast C."/>
            <person name="Wulf J."/>
            <person name="Schattenhofer M."/>
            <person name="Yan S."/>
            <person name="Ferriera S."/>
            <person name="Johnson J."/>
            <person name="Glockner F.O."/>
            <person name="Amann R."/>
        </authorList>
    </citation>
    <scope>NUCLEOTIDE SEQUENCE [LARGE SCALE GENOMIC DNA]</scope>
    <source>
        <strain evidence="2">KT71</strain>
    </source>
</reference>
<dbReference type="OrthoDB" id="5739979at2"/>
<name>V7HV37_9GAMM</name>
<accession>V7HV37</accession>
<dbReference type="HOGENOM" id="CLU_2664795_0_0_6"/>
<comment type="caution">
    <text evidence="2">The sequence shown here is derived from an EMBL/GenBank/DDBJ whole genome shotgun (WGS) entry which is preliminary data.</text>
</comment>
<dbReference type="AlphaFoldDB" id="V7HV37"/>
<gene>
    <name evidence="2" type="ORF">KT71_001523</name>
</gene>
<reference evidence="2 3" key="2">
    <citation type="journal article" date="2009" name="PLoS ONE">
        <title>The photosynthetic apparatus and its regulation in the aerobic gammaproteobacterium Congregibacter litoralis gen. nov., sp. nov.</title>
        <authorList>
            <person name="Spring S."/>
            <person name="Lunsdorf H."/>
            <person name="Fuchs B.M."/>
            <person name="Tindall B.J."/>
        </authorList>
    </citation>
    <scope>NUCLEOTIDE SEQUENCE [LARGE SCALE GENOMIC DNA]</scope>
    <source>
        <strain evidence="2">KT71</strain>
    </source>
</reference>
<keyword evidence="3" id="KW-1185">Reference proteome</keyword>
<proteinExistence type="predicted"/>
<dbReference type="RefSeq" id="WP_023659422.1">
    <property type="nucleotide sequence ID" value="NZ_CM002299.1"/>
</dbReference>
<evidence type="ECO:0000256" key="1">
    <source>
        <dbReference type="SAM" id="MobiDB-lite"/>
    </source>
</evidence>
<evidence type="ECO:0000313" key="2">
    <source>
        <dbReference type="EMBL" id="ESZ89402.1"/>
    </source>
</evidence>
<dbReference type="STRING" id="314285.KT71_001523"/>
<organism evidence="2 3">
    <name type="scientific">Congregibacter litoralis KT71</name>
    <dbReference type="NCBI Taxonomy" id="314285"/>
    <lineage>
        <taxon>Bacteria</taxon>
        <taxon>Pseudomonadati</taxon>
        <taxon>Pseudomonadota</taxon>
        <taxon>Gammaproteobacteria</taxon>
        <taxon>Cellvibrionales</taxon>
        <taxon>Halieaceae</taxon>
        <taxon>Congregibacter</taxon>
    </lineage>
</organism>
<feature type="region of interest" description="Disordered" evidence="1">
    <location>
        <begin position="22"/>
        <end position="44"/>
    </location>
</feature>
<protein>
    <submittedName>
        <fullName evidence="2">Uncharacterized protein</fullName>
    </submittedName>
</protein>
<dbReference type="EMBL" id="AAOA02000001">
    <property type="protein sequence ID" value="ESZ89402.1"/>
    <property type="molecule type" value="Genomic_DNA"/>
</dbReference>
<dbReference type="Proteomes" id="UP000019205">
    <property type="component" value="Chromosome"/>
</dbReference>